<proteinExistence type="predicted"/>
<dbReference type="GO" id="GO:0003677">
    <property type="term" value="F:DNA binding"/>
    <property type="evidence" value="ECO:0007669"/>
    <property type="project" value="UniProtKB-KW"/>
</dbReference>
<evidence type="ECO:0000313" key="4">
    <source>
        <dbReference type="Proteomes" id="UP000241647"/>
    </source>
</evidence>
<dbReference type="EMBL" id="PYHS01000004">
    <property type="protein sequence ID" value="PSR63955.1"/>
    <property type="molecule type" value="Genomic_DNA"/>
</dbReference>
<keyword evidence="3" id="KW-0238">DNA-binding</keyword>
<dbReference type="InterPro" id="IPR041657">
    <property type="entry name" value="HTH_17"/>
</dbReference>
<reference evidence="3 4" key="1">
    <citation type="submission" date="2018-02" db="EMBL/GenBank/DDBJ databases">
        <title>8 Nocardia nova and 1 Nocardia cyriacigeorgica strain used for evolution to TMP-SMX.</title>
        <authorList>
            <person name="Mehta H."/>
            <person name="Weng J."/>
            <person name="Shamoo Y."/>
        </authorList>
    </citation>
    <scope>NUCLEOTIDE SEQUENCE [LARGE SCALE GENOMIC DNA]</scope>
    <source>
        <strain evidence="3 4">ATCC 33727</strain>
    </source>
</reference>
<accession>A0A2T2Z881</accession>
<dbReference type="AlphaFoldDB" id="A0A2T2Z881"/>
<feature type="domain" description="Helix-turn-helix" evidence="2">
    <location>
        <begin position="9"/>
        <end position="59"/>
    </location>
</feature>
<dbReference type="RefSeq" id="WP_084494330.1">
    <property type="nucleotide sequence ID" value="NZ_PYHS01000004.1"/>
</dbReference>
<comment type="caution">
    <text evidence="3">The sequence shown here is derived from an EMBL/GenBank/DDBJ whole genome shotgun (WGS) entry which is preliminary data.</text>
</comment>
<evidence type="ECO:0000256" key="1">
    <source>
        <dbReference type="SAM" id="MobiDB-lite"/>
    </source>
</evidence>
<dbReference type="Proteomes" id="UP000241647">
    <property type="component" value="Unassembled WGS sequence"/>
</dbReference>
<evidence type="ECO:0000259" key="2">
    <source>
        <dbReference type="Pfam" id="PF12728"/>
    </source>
</evidence>
<gene>
    <name evidence="3" type="ORF">C8259_08880</name>
</gene>
<feature type="region of interest" description="Disordered" evidence="1">
    <location>
        <begin position="64"/>
        <end position="88"/>
    </location>
</feature>
<sequence>MTTPTDLRLYTVPEVAELLGPHVTDEWLTRQLRARKIPGRKVGRYWMLTRADIEAAIESMARPVIAPKPDPSGLSRGSRRALNRRMGA</sequence>
<feature type="compositionally biased region" description="Basic residues" evidence="1">
    <location>
        <begin position="77"/>
        <end position="88"/>
    </location>
</feature>
<dbReference type="Pfam" id="PF12728">
    <property type="entry name" value="HTH_17"/>
    <property type="match status" value="1"/>
</dbReference>
<name>A0A2T2Z881_9NOCA</name>
<organism evidence="3 4">
    <name type="scientific">Nocardia nova</name>
    <dbReference type="NCBI Taxonomy" id="37330"/>
    <lineage>
        <taxon>Bacteria</taxon>
        <taxon>Bacillati</taxon>
        <taxon>Actinomycetota</taxon>
        <taxon>Actinomycetes</taxon>
        <taxon>Mycobacteriales</taxon>
        <taxon>Nocardiaceae</taxon>
        <taxon>Nocardia</taxon>
    </lineage>
</organism>
<protein>
    <submittedName>
        <fullName evidence="3">DNA-binding protein</fullName>
    </submittedName>
</protein>
<evidence type="ECO:0000313" key="3">
    <source>
        <dbReference type="EMBL" id="PSR63955.1"/>
    </source>
</evidence>